<keyword evidence="3" id="KW-0804">Transcription</keyword>
<evidence type="ECO:0000256" key="2">
    <source>
        <dbReference type="ARBA" id="ARBA00023125"/>
    </source>
</evidence>
<dbReference type="PROSITE" id="PS01117">
    <property type="entry name" value="HTH_MARR_1"/>
    <property type="match status" value="1"/>
</dbReference>
<dbReference type="InterPro" id="IPR023187">
    <property type="entry name" value="Tscrpt_reg_MarR-type_CS"/>
</dbReference>
<gene>
    <name evidence="5" type="ORF">ACFQ04_09520</name>
</gene>
<dbReference type="PANTHER" id="PTHR33164:SF105">
    <property type="entry name" value="TRANSCRIPTIONAL REPRESSOR PROTEIN-RELATED"/>
    <property type="match status" value="1"/>
</dbReference>
<dbReference type="Pfam" id="PF12802">
    <property type="entry name" value="MarR_2"/>
    <property type="match status" value="1"/>
</dbReference>
<dbReference type="InterPro" id="IPR039422">
    <property type="entry name" value="MarR/SlyA-like"/>
</dbReference>
<dbReference type="PROSITE" id="PS50995">
    <property type="entry name" value="HTH_MARR_2"/>
    <property type="match status" value="1"/>
</dbReference>
<dbReference type="SMART" id="SM00418">
    <property type="entry name" value="HTH_ARSR"/>
    <property type="match status" value="1"/>
</dbReference>
<dbReference type="SUPFAM" id="SSF46785">
    <property type="entry name" value="Winged helix' DNA-binding domain"/>
    <property type="match status" value="1"/>
</dbReference>
<dbReference type="Proteomes" id="UP001597068">
    <property type="component" value="Unassembled WGS sequence"/>
</dbReference>
<protein>
    <submittedName>
        <fullName evidence="5">MarR family winged helix-turn-helix transcriptional regulator</fullName>
    </submittedName>
</protein>
<keyword evidence="6" id="KW-1185">Reference proteome</keyword>
<proteinExistence type="predicted"/>
<dbReference type="Gene3D" id="1.10.10.10">
    <property type="entry name" value="Winged helix-like DNA-binding domain superfamily/Winged helix DNA-binding domain"/>
    <property type="match status" value="1"/>
</dbReference>
<feature type="domain" description="HTH marR-type" evidence="4">
    <location>
        <begin position="19"/>
        <end position="150"/>
    </location>
</feature>
<comment type="caution">
    <text evidence="5">The sequence shown here is derived from an EMBL/GenBank/DDBJ whole genome shotgun (WGS) entry which is preliminary data.</text>
</comment>
<dbReference type="RefSeq" id="WP_253646118.1">
    <property type="nucleotide sequence ID" value="NZ_BAAAMO010000002.1"/>
</dbReference>
<dbReference type="InterPro" id="IPR036388">
    <property type="entry name" value="WH-like_DNA-bd_sf"/>
</dbReference>
<evidence type="ECO:0000256" key="1">
    <source>
        <dbReference type="ARBA" id="ARBA00023015"/>
    </source>
</evidence>
<dbReference type="CDD" id="cd00090">
    <property type="entry name" value="HTH_ARSR"/>
    <property type="match status" value="1"/>
</dbReference>
<evidence type="ECO:0000313" key="5">
    <source>
        <dbReference type="EMBL" id="MFD0925974.1"/>
    </source>
</evidence>
<keyword evidence="1" id="KW-0805">Transcription regulation</keyword>
<sequence>MESGTRAGHWAAARTSDPADEAWQLMAHFVIDNRGAWKKAVTERTGLAFNQIRLLRRIAAQPRSVSELAEAVGIDAPAASVAMTHLERDGLVARHVDPENRRRKIVSVTEAGRAVLHSAMTTPDPAPPAFGVLDAEEIQTLRRIVGRLDGARDDAER</sequence>
<name>A0ABW3G615_9NOCA</name>
<dbReference type="EMBL" id="JBHTIL010000001">
    <property type="protein sequence ID" value="MFD0925974.1"/>
    <property type="molecule type" value="Genomic_DNA"/>
</dbReference>
<dbReference type="PANTHER" id="PTHR33164">
    <property type="entry name" value="TRANSCRIPTIONAL REGULATOR, MARR FAMILY"/>
    <property type="match status" value="1"/>
</dbReference>
<evidence type="ECO:0000259" key="4">
    <source>
        <dbReference type="PROSITE" id="PS50995"/>
    </source>
</evidence>
<dbReference type="InterPro" id="IPR036390">
    <property type="entry name" value="WH_DNA-bd_sf"/>
</dbReference>
<dbReference type="PRINTS" id="PR00598">
    <property type="entry name" value="HTHMARR"/>
</dbReference>
<evidence type="ECO:0000313" key="6">
    <source>
        <dbReference type="Proteomes" id="UP001597068"/>
    </source>
</evidence>
<dbReference type="InterPro" id="IPR001845">
    <property type="entry name" value="HTH_ArsR_DNA-bd_dom"/>
</dbReference>
<evidence type="ECO:0000256" key="3">
    <source>
        <dbReference type="ARBA" id="ARBA00023163"/>
    </source>
</evidence>
<dbReference type="InterPro" id="IPR011991">
    <property type="entry name" value="ArsR-like_HTH"/>
</dbReference>
<reference evidence="6" key="1">
    <citation type="journal article" date="2019" name="Int. J. Syst. Evol. Microbiol.">
        <title>The Global Catalogue of Microorganisms (GCM) 10K type strain sequencing project: providing services to taxonomists for standard genome sequencing and annotation.</title>
        <authorList>
            <consortium name="The Broad Institute Genomics Platform"/>
            <consortium name="The Broad Institute Genome Sequencing Center for Infectious Disease"/>
            <person name="Wu L."/>
            <person name="Ma J."/>
        </authorList>
    </citation>
    <scope>NUCLEOTIDE SEQUENCE [LARGE SCALE GENOMIC DNA]</scope>
    <source>
        <strain evidence="6">CCUG 50873</strain>
    </source>
</reference>
<dbReference type="InterPro" id="IPR000835">
    <property type="entry name" value="HTH_MarR-typ"/>
</dbReference>
<keyword evidence="2" id="KW-0238">DNA-binding</keyword>
<organism evidence="5 6">
    <name type="scientific">Williamsia deligens</name>
    <dbReference type="NCBI Taxonomy" id="321325"/>
    <lineage>
        <taxon>Bacteria</taxon>
        <taxon>Bacillati</taxon>
        <taxon>Actinomycetota</taxon>
        <taxon>Actinomycetes</taxon>
        <taxon>Mycobacteriales</taxon>
        <taxon>Nocardiaceae</taxon>
        <taxon>Williamsia</taxon>
    </lineage>
</organism>
<accession>A0ABW3G615</accession>
<dbReference type="SMART" id="SM00347">
    <property type="entry name" value="HTH_MARR"/>
    <property type="match status" value="1"/>
</dbReference>